<dbReference type="GO" id="GO:0005694">
    <property type="term" value="C:chromosome"/>
    <property type="evidence" value="ECO:0007669"/>
    <property type="project" value="TreeGrafter"/>
</dbReference>
<organism evidence="1 2">
    <name type="scientific">Portibacter lacus</name>
    <dbReference type="NCBI Taxonomy" id="1099794"/>
    <lineage>
        <taxon>Bacteria</taxon>
        <taxon>Pseudomonadati</taxon>
        <taxon>Bacteroidota</taxon>
        <taxon>Saprospiria</taxon>
        <taxon>Saprospirales</taxon>
        <taxon>Haliscomenobacteraceae</taxon>
        <taxon>Portibacter</taxon>
    </lineage>
</organism>
<gene>
    <name evidence="1" type="ORF">GCM10007940_45330</name>
</gene>
<keyword evidence="2" id="KW-1185">Reference proteome</keyword>
<dbReference type="EMBL" id="BSOH01000037">
    <property type="protein sequence ID" value="GLR19917.1"/>
    <property type="molecule type" value="Genomic_DNA"/>
</dbReference>
<sequence>MDLHHLEEIDIVEWELLSETPTHKEYHKSNLTKRITLYENYSLEENYKNDQLHGATIGRMNTPFLHLPEKKSKIYLVENYSEDNLEGTSLSFFEDGSKVQQEWKHNKLNGKSVAWFGNGQKEKEETFIDGVLNGKKYEWYENGLLKLDQNFIQGIQTGDCLLYLNNGLLKRRKTYVNGKVEGLVYELWEFKGKVTDGGVYSETEYRNNTKNGREIVYFPNMIKMREGIYFNGVEEGERIWWSKNGTISIREHYKNGELNGKRILYNELGELESVQHYELGERVS</sequence>
<reference evidence="1" key="2">
    <citation type="submission" date="2023-01" db="EMBL/GenBank/DDBJ databases">
        <title>Draft genome sequence of Portibacter lacus strain NBRC 108769.</title>
        <authorList>
            <person name="Sun Q."/>
            <person name="Mori K."/>
        </authorList>
    </citation>
    <scope>NUCLEOTIDE SEQUENCE</scope>
    <source>
        <strain evidence="1">NBRC 108769</strain>
    </source>
</reference>
<dbReference type="Gene3D" id="2.20.110.10">
    <property type="entry name" value="Histone H3 K4-specific methyltransferase SET7/9 N-terminal domain"/>
    <property type="match status" value="2"/>
</dbReference>
<dbReference type="PANTHER" id="PTHR46820">
    <property type="entry name" value="HISTONE-LYSINE N-METHYLTRANSFERASE SETD7"/>
    <property type="match status" value="1"/>
</dbReference>
<dbReference type="RefSeq" id="WP_235293444.1">
    <property type="nucleotide sequence ID" value="NZ_BSOH01000037.1"/>
</dbReference>
<accession>A0AA37WGI6</accession>
<dbReference type="Proteomes" id="UP001156666">
    <property type="component" value="Unassembled WGS sequence"/>
</dbReference>
<dbReference type="SUPFAM" id="SSF82185">
    <property type="entry name" value="Histone H3 K4-specific methyltransferase SET7/9 N-terminal domain"/>
    <property type="match status" value="2"/>
</dbReference>
<dbReference type="GO" id="GO:0003682">
    <property type="term" value="F:chromatin binding"/>
    <property type="evidence" value="ECO:0007669"/>
    <property type="project" value="TreeGrafter"/>
</dbReference>
<dbReference type="GO" id="GO:0070828">
    <property type="term" value="P:heterochromatin organization"/>
    <property type="evidence" value="ECO:0007669"/>
    <property type="project" value="TreeGrafter"/>
</dbReference>
<reference evidence="1" key="1">
    <citation type="journal article" date="2014" name="Int. J. Syst. Evol. Microbiol.">
        <title>Complete genome sequence of Corynebacterium casei LMG S-19264T (=DSM 44701T), isolated from a smear-ripened cheese.</title>
        <authorList>
            <consortium name="US DOE Joint Genome Institute (JGI-PGF)"/>
            <person name="Walter F."/>
            <person name="Albersmeier A."/>
            <person name="Kalinowski J."/>
            <person name="Ruckert C."/>
        </authorList>
    </citation>
    <scope>NUCLEOTIDE SEQUENCE</scope>
    <source>
        <strain evidence="1">NBRC 108769</strain>
    </source>
</reference>
<dbReference type="PANTHER" id="PTHR46820:SF1">
    <property type="entry name" value="HISTONE-LYSINE N-METHYLTRANSFERASE SETD7"/>
    <property type="match status" value="1"/>
</dbReference>
<protein>
    <recommendedName>
        <fullName evidence="3">Toxin-antitoxin system YwqK family antitoxin</fullName>
    </recommendedName>
</protein>
<proteinExistence type="predicted"/>
<comment type="caution">
    <text evidence="1">The sequence shown here is derived from an EMBL/GenBank/DDBJ whole genome shotgun (WGS) entry which is preliminary data.</text>
</comment>
<name>A0AA37WGI6_9BACT</name>
<dbReference type="AlphaFoldDB" id="A0AA37WGI6"/>
<evidence type="ECO:0000313" key="2">
    <source>
        <dbReference type="Proteomes" id="UP001156666"/>
    </source>
</evidence>
<evidence type="ECO:0000313" key="1">
    <source>
        <dbReference type="EMBL" id="GLR19917.1"/>
    </source>
</evidence>
<evidence type="ECO:0008006" key="3">
    <source>
        <dbReference type="Google" id="ProtNLM"/>
    </source>
</evidence>